<reference evidence="2 3" key="1">
    <citation type="submission" date="2024-09" db="EMBL/GenBank/DDBJ databases">
        <authorList>
            <person name="Sun Q."/>
            <person name="Mori K."/>
        </authorList>
    </citation>
    <scope>NUCLEOTIDE SEQUENCE [LARGE SCALE GENOMIC DNA]</scope>
    <source>
        <strain evidence="2 3">KCTC 23315</strain>
    </source>
</reference>
<proteinExistence type="predicted"/>
<accession>A0ABV6BKQ8</accession>
<feature type="signal peptide" evidence="1">
    <location>
        <begin position="1"/>
        <end position="18"/>
    </location>
</feature>
<organism evidence="2 3">
    <name type="scientific">Rheinheimera tilapiae</name>
    <dbReference type="NCBI Taxonomy" id="875043"/>
    <lineage>
        <taxon>Bacteria</taxon>
        <taxon>Pseudomonadati</taxon>
        <taxon>Pseudomonadota</taxon>
        <taxon>Gammaproteobacteria</taxon>
        <taxon>Chromatiales</taxon>
        <taxon>Chromatiaceae</taxon>
        <taxon>Rheinheimera</taxon>
    </lineage>
</organism>
<evidence type="ECO:0000256" key="1">
    <source>
        <dbReference type="SAM" id="SignalP"/>
    </source>
</evidence>
<dbReference type="RefSeq" id="WP_377247185.1">
    <property type="nucleotide sequence ID" value="NZ_JBHLXP010000005.1"/>
</dbReference>
<sequence>MKFFVTISAVLFYGNAFACSFDRPFIDFEHTNEGNTIPKTPSFSVKSISRGENGSAGSCADAGVLTLVTTSAEKDTGFIFSIEEGQFEDQLFYPEPMILESGHTGTDEYFFIWNDGRTTEQEPIDITLKIVAVSKDGGQSEPQYLKVTHNGVKKPWWQFW</sequence>
<evidence type="ECO:0000313" key="3">
    <source>
        <dbReference type="Proteomes" id="UP001589813"/>
    </source>
</evidence>
<feature type="chain" id="PRO_5047184217" evidence="1">
    <location>
        <begin position="19"/>
        <end position="160"/>
    </location>
</feature>
<name>A0ABV6BKQ8_9GAMM</name>
<keyword evidence="3" id="KW-1185">Reference proteome</keyword>
<dbReference type="Proteomes" id="UP001589813">
    <property type="component" value="Unassembled WGS sequence"/>
</dbReference>
<dbReference type="EMBL" id="JBHLXP010000005">
    <property type="protein sequence ID" value="MFC0050080.1"/>
    <property type="molecule type" value="Genomic_DNA"/>
</dbReference>
<evidence type="ECO:0000313" key="2">
    <source>
        <dbReference type="EMBL" id="MFC0050080.1"/>
    </source>
</evidence>
<gene>
    <name evidence="2" type="ORF">ACFFJP_17390</name>
</gene>
<comment type="caution">
    <text evidence="2">The sequence shown here is derived from an EMBL/GenBank/DDBJ whole genome shotgun (WGS) entry which is preliminary data.</text>
</comment>
<protein>
    <submittedName>
        <fullName evidence="2">Uncharacterized protein</fullName>
    </submittedName>
</protein>
<keyword evidence="1" id="KW-0732">Signal</keyword>